<evidence type="ECO:0000259" key="2">
    <source>
        <dbReference type="Pfam" id="PF06439"/>
    </source>
</evidence>
<accession>A0A1I1BCQ6</accession>
<dbReference type="Proteomes" id="UP000198790">
    <property type="component" value="Unassembled WGS sequence"/>
</dbReference>
<feature type="signal peptide" evidence="1">
    <location>
        <begin position="1"/>
        <end position="19"/>
    </location>
</feature>
<dbReference type="AlphaFoldDB" id="A0A1I1BCQ6"/>
<sequence>MKTLLTFCCFLALTFSVSAQNGDWIELFNGKNLDGWKISEDSKSFQVEDGVIKVAGPRGHAFYMGDVANHDFNNFEVIVEVKTMPGANSGIFVHTQYQEDGWPSVGYEIQVNQSHTDWRKTGSVYSFQDVKEVFVKDEEWYTEHIIVQGDVVTVKINGETVNVYDQSKDENRKDGLGTKKADHGTIALQAHDPKSVIYYKSVKVKILPD</sequence>
<dbReference type="RefSeq" id="WP_092898947.1">
    <property type="nucleotide sequence ID" value="NZ_FOKK01000012.1"/>
</dbReference>
<evidence type="ECO:0000313" key="4">
    <source>
        <dbReference type="Proteomes" id="UP000198790"/>
    </source>
</evidence>
<evidence type="ECO:0000256" key="1">
    <source>
        <dbReference type="SAM" id="SignalP"/>
    </source>
</evidence>
<keyword evidence="1" id="KW-0732">Signal</keyword>
<dbReference type="EMBL" id="FOKK01000012">
    <property type="protein sequence ID" value="SFB47416.1"/>
    <property type="molecule type" value="Genomic_DNA"/>
</dbReference>
<evidence type="ECO:0000313" key="3">
    <source>
        <dbReference type="EMBL" id="SFB47416.1"/>
    </source>
</evidence>
<gene>
    <name evidence="3" type="ORF">SAMN04489723_11245</name>
</gene>
<dbReference type="STRING" id="237018.SAMN04489723_11245"/>
<feature type="chain" id="PRO_5011738533" description="3-keto-alpha-glucoside-1,2-lyase/3-keto-2-hydroxy-glucal hydratase domain-containing protein" evidence="1">
    <location>
        <begin position="20"/>
        <end position="209"/>
    </location>
</feature>
<name>A0A1I1BCQ6_9BACT</name>
<dbReference type="Gene3D" id="2.60.120.560">
    <property type="entry name" value="Exo-inulinase, domain 1"/>
    <property type="match status" value="1"/>
</dbReference>
<dbReference type="OrthoDB" id="949239at2"/>
<feature type="domain" description="3-keto-alpha-glucoside-1,2-lyase/3-keto-2-hydroxy-glucal hydratase" evidence="2">
    <location>
        <begin position="23"/>
        <end position="205"/>
    </location>
</feature>
<reference evidence="3 4" key="1">
    <citation type="submission" date="2016-10" db="EMBL/GenBank/DDBJ databases">
        <authorList>
            <person name="de Groot N.N."/>
        </authorList>
    </citation>
    <scope>NUCLEOTIDE SEQUENCE [LARGE SCALE GENOMIC DNA]</scope>
    <source>
        <strain evidence="3 4">DSM 23399</strain>
    </source>
</reference>
<protein>
    <recommendedName>
        <fullName evidence="2">3-keto-alpha-glucoside-1,2-lyase/3-keto-2-hydroxy-glucal hydratase domain-containing protein</fullName>
    </recommendedName>
</protein>
<dbReference type="Pfam" id="PF06439">
    <property type="entry name" value="3keto-disac_hyd"/>
    <property type="match status" value="1"/>
</dbReference>
<organism evidence="3 4">
    <name type="scientific">Algoriphagus aquimarinus</name>
    <dbReference type="NCBI Taxonomy" id="237018"/>
    <lineage>
        <taxon>Bacteria</taxon>
        <taxon>Pseudomonadati</taxon>
        <taxon>Bacteroidota</taxon>
        <taxon>Cytophagia</taxon>
        <taxon>Cytophagales</taxon>
        <taxon>Cyclobacteriaceae</taxon>
        <taxon>Algoriphagus</taxon>
    </lineage>
</organism>
<dbReference type="InterPro" id="IPR010496">
    <property type="entry name" value="AL/BT2_dom"/>
</dbReference>
<dbReference type="GO" id="GO:0016787">
    <property type="term" value="F:hydrolase activity"/>
    <property type="evidence" value="ECO:0007669"/>
    <property type="project" value="InterPro"/>
</dbReference>
<keyword evidence="4" id="KW-1185">Reference proteome</keyword>
<proteinExistence type="predicted"/>